<feature type="region of interest" description="Disordered" evidence="1">
    <location>
        <begin position="1"/>
        <end position="32"/>
    </location>
</feature>
<accession>A0A835K593</accession>
<dbReference type="EMBL" id="JADGMS010000005">
    <property type="protein sequence ID" value="KAF9682794.1"/>
    <property type="molecule type" value="Genomic_DNA"/>
</dbReference>
<gene>
    <name evidence="2" type="ORF">SADUNF_Sadunf05G0145400</name>
</gene>
<feature type="compositionally biased region" description="Basic and acidic residues" evidence="1">
    <location>
        <begin position="1"/>
        <end position="11"/>
    </location>
</feature>
<sequence>MATENEIREVEGTDGSGSPPNDPKATQKTVRTKVPEVEIHLYREGKGPIDVFKSRLGGWDQDQLEVREILEKYGLKSIFAFNPSSGRGVPIPFGRNGRSLLGYRDGSVIHVDGAGKVAVGVGKPGLHDQTSDQDLTWDSNDRSFFNFSSEGNSGMDQEIKPFRGKLPSMDPCLCCYRFYSHEEEN</sequence>
<dbReference type="PANTHER" id="PTHR35475">
    <property type="entry name" value="WD REPEAT PROTEIN"/>
    <property type="match status" value="1"/>
</dbReference>
<evidence type="ECO:0000313" key="3">
    <source>
        <dbReference type="Proteomes" id="UP000657918"/>
    </source>
</evidence>
<dbReference type="PANTHER" id="PTHR35475:SF1">
    <property type="entry name" value="WD REPEAT PROTEIN"/>
    <property type="match status" value="1"/>
</dbReference>
<dbReference type="OrthoDB" id="658712at2759"/>
<protein>
    <submittedName>
        <fullName evidence="2">Uncharacterized protein</fullName>
    </submittedName>
</protein>
<evidence type="ECO:0000313" key="2">
    <source>
        <dbReference type="EMBL" id="KAF9682794.1"/>
    </source>
</evidence>
<dbReference type="Proteomes" id="UP000657918">
    <property type="component" value="Unassembled WGS sequence"/>
</dbReference>
<name>A0A835K593_9ROSI</name>
<organism evidence="2 3">
    <name type="scientific">Salix dunnii</name>
    <dbReference type="NCBI Taxonomy" id="1413687"/>
    <lineage>
        <taxon>Eukaryota</taxon>
        <taxon>Viridiplantae</taxon>
        <taxon>Streptophyta</taxon>
        <taxon>Embryophyta</taxon>
        <taxon>Tracheophyta</taxon>
        <taxon>Spermatophyta</taxon>
        <taxon>Magnoliopsida</taxon>
        <taxon>eudicotyledons</taxon>
        <taxon>Gunneridae</taxon>
        <taxon>Pentapetalae</taxon>
        <taxon>rosids</taxon>
        <taxon>fabids</taxon>
        <taxon>Malpighiales</taxon>
        <taxon>Salicaceae</taxon>
        <taxon>Saliceae</taxon>
        <taxon>Salix</taxon>
    </lineage>
</organism>
<keyword evidence="3" id="KW-1185">Reference proteome</keyword>
<dbReference type="AlphaFoldDB" id="A0A835K593"/>
<comment type="caution">
    <text evidence="2">The sequence shown here is derived from an EMBL/GenBank/DDBJ whole genome shotgun (WGS) entry which is preliminary data.</text>
</comment>
<evidence type="ECO:0000256" key="1">
    <source>
        <dbReference type="SAM" id="MobiDB-lite"/>
    </source>
</evidence>
<proteinExistence type="predicted"/>
<feature type="compositionally biased region" description="Polar residues" evidence="1">
    <location>
        <begin position="16"/>
        <end position="29"/>
    </location>
</feature>
<reference evidence="2 3" key="1">
    <citation type="submission" date="2020-10" db="EMBL/GenBank/DDBJ databases">
        <title>Plant Genome Project.</title>
        <authorList>
            <person name="Zhang R.-G."/>
        </authorList>
    </citation>
    <scope>NUCLEOTIDE SEQUENCE [LARGE SCALE GENOMIC DNA]</scope>
    <source>
        <strain evidence="2">FAFU-HL-1</strain>
        <tissue evidence="2">Leaf</tissue>
    </source>
</reference>